<dbReference type="Proteomes" id="UP000594468">
    <property type="component" value="Chromosome"/>
</dbReference>
<dbReference type="KEGG" id="pmet:G4Y79_16550"/>
<keyword evidence="1" id="KW-0472">Membrane</keyword>
<dbReference type="AlphaFoldDB" id="A0A7S8E6J7"/>
<feature type="transmembrane region" description="Helical" evidence="1">
    <location>
        <begin position="97"/>
        <end position="120"/>
    </location>
</feature>
<protein>
    <submittedName>
        <fullName evidence="3">SH3 domain-containing protein</fullName>
    </submittedName>
</protein>
<feature type="domain" description="SH3b" evidence="2">
    <location>
        <begin position="206"/>
        <end position="272"/>
    </location>
</feature>
<evidence type="ECO:0000256" key="1">
    <source>
        <dbReference type="SAM" id="Phobius"/>
    </source>
</evidence>
<organism evidence="3 4">
    <name type="scientific">Phototrophicus methaneseepsis</name>
    <dbReference type="NCBI Taxonomy" id="2710758"/>
    <lineage>
        <taxon>Bacteria</taxon>
        <taxon>Bacillati</taxon>
        <taxon>Chloroflexota</taxon>
        <taxon>Candidatus Thermofontia</taxon>
        <taxon>Phototrophicales</taxon>
        <taxon>Phototrophicaceae</taxon>
        <taxon>Phototrophicus</taxon>
    </lineage>
</organism>
<dbReference type="InterPro" id="IPR003646">
    <property type="entry name" value="SH3-like_bac-type"/>
</dbReference>
<dbReference type="PROSITE" id="PS51781">
    <property type="entry name" value="SH3B"/>
    <property type="match status" value="1"/>
</dbReference>
<dbReference type="RefSeq" id="WP_195169379.1">
    <property type="nucleotide sequence ID" value="NZ_CP062983.1"/>
</dbReference>
<proteinExistence type="predicted"/>
<evidence type="ECO:0000313" key="4">
    <source>
        <dbReference type="Proteomes" id="UP000594468"/>
    </source>
</evidence>
<dbReference type="Pfam" id="PF08239">
    <property type="entry name" value="SH3_3"/>
    <property type="match status" value="1"/>
</dbReference>
<evidence type="ECO:0000313" key="3">
    <source>
        <dbReference type="EMBL" id="QPC81306.1"/>
    </source>
</evidence>
<reference evidence="3 4" key="1">
    <citation type="submission" date="2020-02" db="EMBL/GenBank/DDBJ databases">
        <authorList>
            <person name="Zheng R.K."/>
            <person name="Sun C.M."/>
        </authorList>
    </citation>
    <scope>NUCLEOTIDE SEQUENCE [LARGE SCALE GENOMIC DNA]</scope>
    <source>
        <strain evidence="4">rifampicinis</strain>
    </source>
</reference>
<feature type="transmembrane region" description="Helical" evidence="1">
    <location>
        <begin position="34"/>
        <end position="54"/>
    </location>
</feature>
<evidence type="ECO:0000259" key="2">
    <source>
        <dbReference type="PROSITE" id="PS51781"/>
    </source>
</evidence>
<keyword evidence="1" id="KW-1133">Transmembrane helix</keyword>
<dbReference type="Gene3D" id="2.30.30.40">
    <property type="entry name" value="SH3 Domains"/>
    <property type="match status" value="1"/>
</dbReference>
<dbReference type="EMBL" id="CP062983">
    <property type="protein sequence ID" value="QPC81306.1"/>
    <property type="molecule type" value="Genomic_DNA"/>
</dbReference>
<name>A0A7S8E6J7_9CHLR</name>
<dbReference type="SMART" id="SM00287">
    <property type="entry name" value="SH3b"/>
    <property type="match status" value="1"/>
</dbReference>
<sequence length="281" mass="30036">MNLPPFVAAGIGCAILLFILTGVRFIMRQPTWSFLQFLLAAAAIGLAFLGLTMTEIDNSMTQDMQTIILAVAGALIVLGVIFALVQRVRSTPAAPTMWAYSSGIALSVTGVIFGLTIILAQVTASLTPETSQTYQEMTLASPDKQSQPVSFVGRTSSTTNENAETGLSTRQFVLTPLPTQYVYDPDATPTVVESTGTPNAGSEIVTRTSCSGIVQNNLNLRTEPGMNQTLILTIPYNTYVPVYAASEDAAWLQVDYDGNIGWVSADYIVLNTNGCDELTTS</sequence>
<accession>A0A7S8E6J7</accession>
<feature type="transmembrane region" description="Helical" evidence="1">
    <location>
        <begin position="6"/>
        <end position="27"/>
    </location>
</feature>
<keyword evidence="1" id="KW-0812">Transmembrane</keyword>
<feature type="transmembrane region" description="Helical" evidence="1">
    <location>
        <begin position="66"/>
        <end position="85"/>
    </location>
</feature>
<keyword evidence="4" id="KW-1185">Reference proteome</keyword>
<gene>
    <name evidence="3" type="ORF">G4Y79_16550</name>
</gene>